<name>A0A1M5YH10_9CLOT</name>
<evidence type="ECO:0000313" key="2">
    <source>
        <dbReference type="Proteomes" id="UP000184241"/>
    </source>
</evidence>
<reference evidence="1 2" key="1">
    <citation type="submission" date="2016-11" db="EMBL/GenBank/DDBJ databases">
        <authorList>
            <person name="Jaros S."/>
            <person name="Januszkiewicz K."/>
            <person name="Wedrychowicz H."/>
        </authorList>
    </citation>
    <scope>NUCLEOTIDE SEQUENCE [LARGE SCALE GENOMIC DNA]</scope>
    <source>
        <strain evidence="1 2">DSM 6191</strain>
    </source>
</reference>
<organism evidence="1 2">
    <name type="scientific">Clostridium intestinale DSM 6191</name>
    <dbReference type="NCBI Taxonomy" id="1121320"/>
    <lineage>
        <taxon>Bacteria</taxon>
        <taxon>Bacillati</taxon>
        <taxon>Bacillota</taxon>
        <taxon>Clostridia</taxon>
        <taxon>Eubacteriales</taxon>
        <taxon>Clostridiaceae</taxon>
        <taxon>Clostridium</taxon>
    </lineage>
</organism>
<sequence>MKVYIVLSMDTNDVISVDKVFRDKEIAEKYADIQNSRNRALDYFIRERALMENIDEPVSV</sequence>
<accession>A0A1M5YH10</accession>
<gene>
    <name evidence="1" type="ORF">SAMN02745941_01987</name>
</gene>
<evidence type="ECO:0000313" key="1">
    <source>
        <dbReference type="EMBL" id="SHI11262.1"/>
    </source>
</evidence>
<proteinExistence type="predicted"/>
<dbReference type="EMBL" id="FQXU01000006">
    <property type="protein sequence ID" value="SHI11262.1"/>
    <property type="molecule type" value="Genomic_DNA"/>
</dbReference>
<dbReference type="AlphaFoldDB" id="A0A1M5YH10"/>
<dbReference type="Proteomes" id="UP000184241">
    <property type="component" value="Unassembled WGS sequence"/>
</dbReference>
<dbReference type="RefSeq" id="WP_021803588.1">
    <property type="nucleotide sequence ID" value="NZ_FQXU01000006.1"/>
</dbReference>
<protein>
    <submittedName>
        <fullName evidence="1">Uncharacterized protein</fullName>
    </submittedName>
</protein>